<feature type="transmembrane region" description="Helical" evidence="1">
    <location>
        <begin position="99"/>
        <end position="118"/>
    </location>
</feature>
<sequence length="119" mass="13532">MLSKNSIIGFIMSLVATIFLSFIIYQELKLLYFINISFLITITCLFISLLTLTVKAGFFDGISYGFRRMFVSKGTELSKDEVEEMKPVSELISFDFSPLLFTGLALGLVMLIGLYFYYV</sequence>
<gene>
    <name evidence="3" type="ORF">ACFFIX_11030</name>
</gene>
<reference evidence="3 4" key="1">
    <citation type="submission" date="2024-09" db="EMBL/GenBank/DDBJ databases">
        <authorList>
            <person name="Sun Q."/>
            <person name="Mori K."/>
        </authorList>
    </citation>
    <scope>NUCLEOTIDE SEQUENCE [LARGE SCALE GENOMIC DNA]</scope>
    <source>
        <strain evidence="3 4">CCM 7228</strain>
    </source>
</reference>
<keyword evidence="1" id="KW-0812">Transmembrane</keyword>
<evidence type="ECO:0000259" key="2">
    <source>
        <dbReference type="Pfam" id="PF13038"/>
    </source>
</evidence>
<dbReference type="EMBL" id="JBHLVO010000007">
    <property type="protein sequence ID" value="MFC0271985.1"/>
    <property type="molecule type" value="Genomic_DNA"/>
</dbReference>
<dbReference type="Pfam" id="PF13038">
    <property type="entry name" value="DUF3899"/>
    <property type="match status" value="1"/>
</dbReference>
<evidence type="ECO:0000313" key="3">
    <source>
        <dbReference type="EMBL" id="MFC0271985.1"/>
    </source>
</evidence>
<accession>A0ABV6GE75</accession>
<dbReference type="InterPro" id="IPR025007">
    <property type="entry name" value="DUF3899"/>
</dbReference>
<dbReference type="RefSeq" id="WP_378933841.1">
    <property type="nucleotide sequence ID" value="NZ_JBHLVO010000007.1"/>
</dbReference>
<keyword evidence="1" id="KW-1133">Transmembrane helix</keyword>
<protein>
    <submittedName>
        <fullName evidence="3">DUF3899 domain-containing protein</fullName>
    </submittedName>
</protein>
<keyword evidence="1" id="KW-0472">Membrane</keyword>
<feature type="transmembrane region" description="Helical" evidence="1">
    <location>
        <begin position="31"/>
        <end position="59"/>
    </location>
</feature>
<name>A0ABV6GE75_9BACI</name>
<feature type="domain" description="DUF3899" evidence="2">
    <location>
        <begin position="34"/>
        <end position="114"/>
    </location>
</feature>
<organism evidence="3 4">
    <name type="scientific">Metabacillus herbersteinensis</name>
    <dbReference type="NCBI Taxonomy" id="283816"/>
    <lineage>
        <taxon>Bacteria</taxon>
        <taxon>Bacillati</taxon>
        <taxon>Bacillota</taxon>
        <taxon>Bacilli</taxon>
        <taxon>Bacillales</taxon>
        <taxon>Bacillaceae</taxon>
        <taxon>Metabacillus</taxon>
    </lineage>
</organism>
<proteinExistence type="predicted"/>
<evidence type="ECO:0000256" key="1">
    <source>
        <dbReference type="SAM" id="Phobius"/>
    </source>
</evidence>
<comment type="caution">
    <text evidence="3">The sequence shown here is derived from an EMBL/GenBank/DDBJ whole genome shotgun (WGS) entry which is preliminary data.</text>
</comment>
<feature type="transmembrane region" description="Helical" evidence="1">
    <location>
        <begin position="7"/>
        <end position="25"/>
    </location>
</feature>
<evidence type="ECO:0000313" key="4">
    <source>
        <dbReference type="Proteomes" id="UP001589854"/>
    </source>
</evidence>
<dbReference type="Proteomes" id="UP001589854">
    <property type="component" value="Unassembled WGS sequence"/>
</dbReference>
<keyword evidence="4" id="KW-1185">Reference proteome</keyword>